<feature type="region of interest" description="Disordered" evidence="1">
    <location>
        <begin position="452"/>
        <end position="569"/>
    </location>
</feature>
<keyword evidence="3" id="KW-1185">Reference proteome</keyword>
<feature type="region of interest" description="Disordered" evidence="1">
    <location>
        <begin position="357"/>
        <end position="439"/>
    </location>
</feature>
<accession>A0A9N8HSP3</accession>
<feature type="compositionally biased region" description="Polar residues" evidence="1">
    <location>
        <begin position="122"/>
        <end position="138"/>
    </location>
</feature>
<feature type="region of interest" description="Disordered" evidence="1">
    <location>
        <begin position="179"/>
        <end position="308"/>
    </location>
</feature>
<reference evidence="2" key="1">
    <citation type="submission" date="2020-06" db="EMBL/GenBank/DDBJ databases">
        <authorList>
            <consortium name="Plant Systems Biology data submission"/>
        </authorList>
    </citation>
    <scope>NUCLEOTIDE SEQUENCE</scope>
    <source>
        <strain evidence="2">D6</strain>
    </source>
</reference>
<feature type="compositionally biased region" description="Low complexity" evidence="1">
    <location>
        <begin position="194"/>
        <end position="221"/>
    </location>
</feature>
<name>A0A9N8HSP3_9STRA</name>
<protein>
    <submittedName>
        <fullName evidence="2">Uncharacterized protein</fullName>
    </submittedName>
</protein>
<feature type="compositionally biased region" description="Low complexity" evidence="1">
    <location>
        <begin position="260"/>
        <end position="272"/>
    </location>
</feature>
<gene>
    <name evidence="2" type="ORF">SEMRO_1411_G270370.1</name>
</gene>
<dbReference type="AlphaFoldDB" id="A0A9N8HSP3"/>
<feature type="compositionally biased region" description="Pro residues" evidence="1">
    <location>
        <begin position="237"/>
        <end position="247"/>
    </location>
</feature>
<evidence type="ECO:0000313" key="2">
    <source>
        <dbReference type="EMBL" id="CAB9523390.1"/>
    </source>
</evidence>
<feature type="compositionally biased region" description="Polar residues" evidence="1">
    <location>
        <begin position="499"/>
        <end position="510"/>
    </location>
</feature>
<comment type="caution">
    <text evidence="2">The sequence shown here is derived from an EMBL/GenBank/DDBJ whole genome shotgun (WGS) entry which is preliminary data.</text>
</comment>
<feature type="region of interest" description="Disordered" evidence="1">
    <location>
        <begin position="117"/>
        <end position="167"/>
    </location>
</feature>
<feature type="compositionally biased region" description="Low complexity" evidence="1">
    <location>
        <begin position="383"/>
        <end position="406"/>
    </location>
</feature>
<sequence>MDAAAERMDEAEERIDLSKLGFEITIPNPSTSAETPKGEEEGCDCCGCRCDDDNGGSGDQKPLVAEEDTFSPRLLTAATNESIAHLEEDDPSQGKLEGTLLRHPLDVSELGYYDEDIPEHTIPSSFRRQQGIPTSPDEQQQQQQLGYDAVDDDVFNPAELPSRAQLGYDDEPSVLSAAAAAALSQGRPIRSRRASAVSTRRQSMSSHRRSTASSATTSNSSFWREEEEWERVNSCAVPPPPPTPPPFQRSQTSNSHQMTRRLSMMSQRSSLQGSVGHASTTNRTMRRLSIGKTPQRLSMPGQHDNDDAKRTMITSRSDHHHHQQQHHNNSHYKALQDLAAAASDLLDSRSRLPSRVSLEYDNDDGSTIQEKSRVPRRVSLQFSTGSIGGQSSSSFRNNNRRNSGGRMPRRVSLEFQQSCVSPGRGGGDEEDSFFSPPMLQRRGSLDFSVRTSCLPRRQSKPNPEDCTSSHKKYQRRASTGAGWLASSSSATTKGSAFTRFSSGSSRSNTRMIYDRCPPPPHHSPQPHEDNVEETPEGEPLMDSSTRTTSSRRSLARGIPRKQIGSMKTATTTAMELLAVASRRHPDAQVGRSA</sequence>
<evidence type="ECO:0000256" key="1">
    <source>
        <dbReference type="SAM" id="MobiDB-lite"/>
    </source>
</evidence>
<proteinExistence type="predicted"/>
<feature type="compositionally biased region" description="Low complexity" evidence="1">
    <location>
        <begin position="485"/>
        <end position="498"/>
    </location>
</feature>
<dbReference type="EMBL" id="CAICTM010001409">
    <property type="protein sequence ID" value="CAB9523390.1"/>
    <property type="molecule type" value="Genomic_DNA"/>
</dbReference>
<dbReference type="Proteomes" id="UP001153069">
    <property type="component" value="Unassembled WGS sequence"/>
</dbReference>
<organism evidence="2 3">
    <name type="scientific">Seminavis robusta</name>
    <dbReference type="NCBI Taxonomy" id="568900"/>
    <lineage>
        <taxon>Eukaryota</taxon>
        <taxon>Sar</taxon>
        <taxon>Stramenopiles</taxon>
        <taxon>Ochrophyta</taxon>
        <taxon>Bacillariophyta</taxon>
        <taxon>Bacillariophyceae</taxon>
        <taxon>Bacillariophycidae</taxon>
        <taxon>Naviculales</taxon>
        <taxon>Naviculaceae</taxon>
        <taxon>Seminavis</taxon>
    </lineage>
</organism>
<feature type="compositionally biased region" description="Low complexity" evidence="1">
    <location>
        <begin position="543"/>
        <end position="552"/>
    </location>
</feature>
<evidence type="ECO:0000313" key="3">
    <source>
        <dbReference type="Proteomes" id="UP001153069"/>
    </source>
</evidence>